<dbReference type="Gene3D" id="2.70.70.10">
    <property type="entry name" value="Glucose Permease (Domain IIA)"/>
    <property type="match status" value="1"/>
</dbReference>
<accession>A0A344LLV4</accession>
<dbReference type="AlphaFoldDB" id="A0A344LLV4"/>
<dbReference type="RefSeq" id="WP_236808468.1">
    <property type="nucleotide sequence ID" value="NZ_CP015163.1"/>
</dbReference>
<dbReference type="Proteomes" id="UP000250434">
    <property type="component" value="Chromosome"/>
</dbReference>
<protein>
    <submittedName>
        <fullName evidence="3">Peptidase</fullName>
    </submittedName>
</protein>
<dbReference type="CDD" id="cd12797">
    <property type="entry name" value="M23_peptidase"/>
    <property type="match status" value="1"/>
</dbReference>
<organism evidence="3 4">
    <name type="scientific">Amycolatopsis albispora</name>
    <dbReference type="NCBI Taxonomy" id="1804986"/>
    <lineage>
        <taxon>Bacteria</taxon>
        <taxon>Bacillati</taxon>
        <taxon>Actinomycetota</taxon>
        <taxon>Actinomycetes</taxon>
        <taxon>Pseudonocardiales</taxon>
        <taxon>Pseudonocardiaceae</taxon>
        <taxon>Amycolatopsis</taxon>
    </lineage>
</organism>
<evidence type="ECO:0000256" key="1">
    <source>
        <dbReference type="SAM" id="MobiDB-lite"/>
    </source>
</evidence>
<dbReference type="InterPro" id="IPR016047">
    <property type="entry name" value="M23ase_b-sheet_dom"/>
</dbReference>
<feature type="domain" description="M23ase beta-sheet core" evidence="2">
    <location>
        <begin position="122"/>
        <end position="217"/>
    </location>
</feature>
<reference evidence="3 4" key="1">
    <citation type="submission" date="2016-04" db="EMBL/GenBank/DDBJ databases">
        <title>Complete genome sequence and analysis of deep-sea sediment isolate, Amycolatopsis sp. WP1.</title>
        <authorList>
            <person name="Wang H."/>
            <person name="Chen S."/>
            <person name="Wu Q."/>
        </authorList>
    </citation>
    <scope>NUCLEOTIDE SEQUENCE [LARGE SCALE GENOMIC DNA]</scope>
    <source>
        <strain evidence="3 4">WP1</strain>
    </source>
</reference>
<dbReference type="GO" id="GO:0004222">
    <property type="term" value="F:metalloendopeptidase activity"/>
    <property type="evidence" value="ECO:0007669"/>
    <property type="project" value="TreeGrafter"/>
</dbReference>
<proteinExistence type="predicted"/>
<sequence>MVAAVAAGAFAAAAAGQTLNSLGSDSDANVTPLASSRDASAAFGVGGDTKASAPELLPVALNSDASAEVQKLNDSASVTSARVEREAAEQRKKEEEAKRPKIVNPCPEARFTSGFGARWGASHNGIDLAAPIGTPILAAADGTVIEAGSASGFGLWVRIQMDDGTIHVYGHMNSFSVRSGQKVKAGEQIAEVGNRGQSTGPHLHFEVWTAGGKKIDPSPWLRERGVKI</sequence>
<dbReference type="InterPro" id="IPR050570">
    <property type="entry name" value="Cell_wall_metabolism_enzyme"/>
</dbReference>
<gene>
    <name evidence="3" type="ORF">A4R43_34450</name>
</gene>
<dbReference type="PANTHER" id="PTHR21666">
    <property type="entry name" value="PEPTIDASE-RELATED"/>
    <property type="match status" value="1"/>
</dbReference>
<dbReference type="EMBL" id="CP015163">
    <property type="protein sequence ID" value="AXB49028.1"/>
    <property type="molecule type" value="Genomic_DNA"/>
</dbReference>
<dbReference type="PANTHER" id="PTHR21666:SF270">
    <property type="entry name" value="MUREIN HYDROLASE ACTIVATOR ENVC"/>
    <property type="match status" value="1"/>
</dbReference>
<feature type="compositionally biased region" description="Basic and acidic residues" evidence="1">
    <location>
        <begin position="82"/>
        <end position="99"/>
    </location>
</feature>
<keyword evidence="4" id="KW-1185">Reference proteome</keyword>
<feature type="region of interest" description="Disordered" evidence="1">
    <location>
        <begin position="71"/>
        <end position="100"/>
    </location>
</feature>
<dbReference type="SUPFAM" id="SSF51261">
    <property type="entry name" value="Duplicated hybrid motif"/>
    <property type="match status" value="1"/>
</dbReference>
<evidence type="ECO:0000313" key="4">
    <source>
        <dbReference type="Proteomes" id="UP000250434"/>
    </source>
</evidence>
<evidence type="ECO:0000313" key="3">
    <source>
        <dbReference type="EMBL" id="AXB49028.1"/>
    </source>
</evidence>
<dbReference type="InterPro" id="IPR011055">
    <property type="entry name" value="Dup_hybrid_motif"/>
</dbReference>
<evidence type="ECO:0000259" key="2">
    <source>
        <dbReference type="Pfam" id="PF01551"/>
    </source>
</evidence>
<dbReference type="KEGG" id="aab:A4R43_34450"/>
<dbReference type="Pfam" id="PF01551">
    <property type="entry name" value="Peptidase_M23"/>
    <property type="match status" value="1"/>
</dbReference>
<name>A0A344LLV4_9PSEU</name>